<dbReference type="RefSeq" id="XP_017304230.1">
    <property type="nucleotide sequence ID" value="XM_017448741.2"/>
</dbReference>
<evidence type="ECO:0000313" key="3">
    <source>
        <dbReference type="RefSeq" id="XP_017304230.1"/>
    </source>
</evidence>
<accession>A0A1S4EPW7</accession>
<sequence>MADKGNDQRAPFSPAFASLLNKANSSVPKPNFGLQHQKPKPNFGLSKLKDQTVNSPTLQPTSEQEQESTSKFGEVKPITFGTLESQKELKPRIVSSTPFANLINKNKETRTSFGTSALEKLSAKYLNSNQVITPKFGSSTSSSAETSVSQGISCPIFERNVSSPADQSNEIRPLTSALPTSKEIQIPRRDCQAAYQDPGTIVSPSGGSSDFGSPTSKFTFSPIPNKTQSPGTSFVTSSSPNGRENKLSSFSKLKDRYAKNARVENGGSPNSPSMEDTGTKRFTFDLSSALVSARKDQSVLQPNTPNMNKILTPQRRTQEHTIVVDQLSCLLDARALLEVAPRENAVAQKRMSQMGKVICKKWKGGTFENIPVQFRTRYHIPRFKFDTMSPDDEIQAKFKRRR</sequence>
<dbReference type="AlphaFoldDB" id="A0A1S4EPW7"/>
<dbReference type="PaxDb" id="121845-A0A1S4EPW7"/>
<dbReference type="RefSeq" id="XP_026687584.1">
    <property type="nucleotide sequence ID" value="XM_026831783.1"/>
</dbReference>
<feature type="compositionally biased region" description="Polar residues" evidence="1">
    <location>
        <begin position="51"/>
        <end position="71"/>
    </location>
</feature>
<protein>
    <submittedName>
        <fullName evidence="3 4">Uncharacterized protein LOC108253915</fullName>
    </submittedName>
</protein>
<feature type="region of interest" description="Disordered" evidence="1">
    <location>
        <begin position="1"/>
        <end position="74"/>
    </location>
</feature>
<reference evidence="3 4" key="1">
    <citation type="submission" date="2025-04" db="UniProtKB">
        <authorList>
            <consortium name="RefSeq"/>
        </authorList>
    </citation>
    <scope>IDENTIFICATION</scope>
</reference>
<dbReference type="GeneID" id="108253915"/>
<proteinExistence type="predicted"/>
<evidence type="ECO:0000313" key="2">
    <source>
        <dbReference type="Proteomes" id="UP000079169"/>
    </source>
</evidence>
<evidence type="ECO:0000256" key="1">
    <source>
        <dbReference type="SAM" id="MobiDB-lite"/>
    </source>
</evidence>
<dbReference type="Proteomes" id="UP000079169">
    <property type="component" value="Unplaced"/>
</dbReference>
<dbReference type="KEGG" id="dci:108253915"/>
<feature type="compositionally biased region" description="Low complexity" evidence="1">
    <location>
        <begin position="203"/>
        <end position="216"/>
    </location>
</feature>
<evidence type="ECO:0000313" key="4">
    <source>
        <dbReference type="RefSeq" id="XP_026687584.1"/>
    </source>
</evidence>
<keyword evidence="2" id="KW-1185">Reference proteome</keyword>
<organism evidence="2 3">
    <name type="scientific">Diaphorina citri</name>
    <name type="common">Asian citrus psyllid</name>
    <dbReference type="NCBI Taxonomy" id="121845"/>
    <lineage>
        <taxon>Eukaryota</taxon>
        <taxon>Metazoa</taxon>
        <taxon>Ecdysozoa</taxon>
        <taxon>Arthropoda</taxon>
        <taxon>Hexapoda</taxon>
        <taxon>Insecta</taxon>
        <taxon>Pterygota</taxon>
        <taxon>Neoptera</taxon>
        <taxon>Paraneoptera</taxon>
        <taxon>Hemiptera</taxon>
        <taxon>Sternorrhyncha</taxon>
        <taxon>Psylloidea</taxon>
        <taxon>Psyllidae</taxon>
        <taxon>Diaphorininae</taxon>
        <taxon>Diaphorina</taxon>
    </lineage>
</organism>
<name>A0A1S4EPW7_DIACI</name>
<feature type="compositionally biased region" description="Polar residues" evidence="1">
    <location>
        <begin position="217"/>
        <end position="250"/>
    </location>
</feature>
<gene>
    <name evidence="3 4" type="primary">LOC108253915</name>
</gene>
<feature type="region of interest" description="Disordered" evidence="1">
    <location>
        <begin position="163"/>
        <end position="250"/>
    </location>
</feature>